<reference evidence="2 3" key="1">
    <citation type="submission" date="2018-06" db="EMBL/GenBank/DDBJ databases">
        <title>Genomic Encyclopedia of Type Strains, Phase IV (KMG-IV): sequencing the most valuable type-strain genomes for metagenomic binning, comparative biology and taxonomic classification.</title>
        <authorList>
            <person name="Goeker M."/>
        </authorList>
    </citation>
    <scope>NUCLEOTIDE SEQUENCE [LARGE SCALE GENOMIC DNA]</scope>
    <source>
        <strain evidence="2 3">DSM 25532</strain>
    </source>
</reference>
<dbReference type="RefSeq" id="WP_211325623.1">
    <property type="nucleotide sequence ID" value="NZ_QNRR01000007.1"/>
</dbReference>
<organism evidence="2 3">
    <name type="scientific">Roseimicrobium gellanilyticum</name>
    <dbReference type="NCBI Taxonomy" id="748857"/>
    <lineage>
        <taxon>Bacteria</taxon>
        <taxon>Pseudomonadati</taxon>
        <taxon>Verrucomicrobiota</taxon>
        <taxon>Verrucomicrobiia</taxon>
        <taxon>Verrucomicrobiales</taxon>
        <taxon>Verrucomicrobiaceae</taxon>
        <taxon>Roseimicrobium</taxon>
    </lineage>
</organism>
<evidence type="ECO:0000313" key="3">
    <source>
        <dbReference type="Proteomes" id="UP000253426"/>
    </source>
</evidence>
<dbReference type="AlphaFoldDB" id="A0A366HFW4"/>
<evidence type="ECO:0000313" key="2">
    <source>
        <dbReference type="EMBL" id="RBP41452.1"/>
    </source>
</evidence>
<accession>A0A366HFW4</accession>
<evidence type="ECO:0008006" key="4">
    <source>
        <dbReference type="Google" id="ProtNLM"/>
    </source>
</evidence>
<proteinExistence type="predicted"/>
<dbReference type="InterPro" id="IPR027417">
    <property type="entry name" value="P-loop_NTPase"/>
</dbReference>
<sequence>MTTLRYRRLVILSKTERRARCIDFHPRATVITGPNHLGKSFLIKTLFWTLGADSRYSDAWKAARVSSLLYFTLGDEDYAILRDGKEFTIFDGDDQAIAQFGSVSSGLGPFLAGKLHFGLRLFSKGSEKSVVPPPAFYFLPFYLDQDSSWTRTWDSFKNLEQMRNWKNDVPDYHSGIKPNSYYELGSEQSQLIKVRDSTQSELDMVRRIRDELVGQLESVPFTIDLAAFEEEVTAVLLECEKIQRTADGVRDNLVKLHNDRMLVEAQTEMVTSSLRELGKDYAFIKSADEHVNCPLCQATYPSDFSEVFEIALDQDRCEELLSRLREERSNISDAISKESAKHSNHQVEVAKIRAILEKKKEQVSLGDLIESESRKEVSTRLKGKISSLNDKLLEAQSNLDAVNRKLKALVSKEKKREILRHFKQEMRENFLKLGIPLMNEDKLNKISPSITLGGSYQPRALLAYWFSILALIKRRADENDAPVFAPIIIDSPIQQDQDTEHHLRIMQFIKEKLPEGAQLIVGVVDDKDVDYGGKAIRLNNEKRSVLLAEEYETLFSELEPYIQRSYQFRDGTLL</sequence>
<keyword evidence="1" id="KW-0175">Coiled coil</keyword>
<feature type="coiled-coil region" evidence="1">
    <location>
        <begin position="385"/>
        <end position="412"/>
    </location>
</feature>
<dbReference type="EMBL" id="QNRR01000007">
    <property type="protein sequence ID" value="RBP41452.1"/>
    <property type="molecule type" value="Genomic_DNA"/>
</dbReference>
<dbReference type="Proteomes" id="UP000253426">
    <property type="component" value="Unassembled WGS sequence"/>
</dbReference>
<name>A0A366HFW4_9BACT</name>
<dbReference type="SUPFAM" id="SSF52540">
    <property type="entry name" value="P-loop containing nucleoside triphosphate hydrolases"/>
    <property type="match status" value="1"/>
</dbReference>
<comment type="caution">
    <text evidence="2">The sequence shown here is derived from an EMBL/GenBank/DDBJ whole genome shotgun (WGS) entry which is preliminary data.</text>
</comment>
<dbReference type="Gene3D" id="3.40.50.300">
    <property type="entry name" value="P-loop containing nucleotide triphosphate hydrolases"/>
    <property type="match status" value="1"/>
</dbReference>
<keyword evidence="3" id="KW-1185">Reference proteome</keyword>
<gene>
    <name evidence="2" type="ORF">DES53_107284</name>
</gene>
<protein>
    <recommendedName>
        <fullName evidence="4">AAA domain-containing protein</fullName>
    </recommendedName>
</protein>
<evidence type="ECO:0000256" key="1">
    <source>
        <dbReference type="SAM" id="Coils"/>
    </source>
</evidence>